<dbReference type="EMBL" id="FOJY01000014">
    <property type="protein sequence ID" value="SFB23055.1"/>
    <property type="molecule type" value="Genomic_DNA"/>
</dbReference>
<keyword evidence="1 2" id="KW-0732">Signal</keyword>
<reference evidence="4 5" key="1">
    <citation type="submission" date="2016-10" db="EMBL/GenBank/DDBJ databases">
        <authorList>
            <person name="de Groot N.N."/>
        </authorList>
    </citation>
    <scope>NUCLEOTIDE SEQUENCE [LARGE SCALE GENOMIC DNA]</scope>
    <source>
        <strain evidence="4 5">DSM 5522</strain>
    </source>
</reference>
<feature type="signal peptide" evidence="2">
    <location>
        <begin position="1"/>
        <end position="22"/>
    </location>
</feature>
<sequence length="285" mass="30811">MKKKFMKLCSLVMVAAITLSLAGCGNNNSGNSSSSEKSEEDVLKVGMECAYAPFNWTQTDDSNDAVEIEGGGYASGYDVMIAKKIADGLGKKLVIVKTEWDGLSPAITSGKIDMIIAGMSATSERKETLDFSDNYYTSDLVVVVKKDGDFAKAKTINDFKGAKITAQLNTFHYTVIDQMKDVDKQTALENFPDMIVALQSGKIDGYISEKPGALSAVAANDDLSYVEFGEGDGFEYNTDEVSIAVGLKKGSELTDKVNDILSEISEDDRDEMMKEAIKTQPVNAN</sequence>
<gene>
    <name evidence="4" type="ORF">SAMN05216249_11435</name>
</gene>
<dbReference type="Proteomes" id="UP000198838">
    <property type="component" value="Unassembled WGS sequence"/>
</dbReference>
<name>A0A1I0ZBQ4_9FIRM</name>
<dbReference type="Pfam" id="PF00497">
    <property type="entry name" value="SBP_bac_3"/>
    <property type="match status" value="1"/>
</dbReference>
<dbReference type="AlphaFoldDB" id="A0A1I0ZBQ4"/>
<feature type="domain" description="Solute-binding protein family 3/N-terminal" evidence="3">
    <location>
        <begin position="42"/>
        <end position="276"/>
    </location>
</feature>
<dbReference type="RefSeq" id="WP_092873248.1">
    <property type="nucleotide sequence ID" value="NZ_FOJY01000014.1"/>
</dbReference>
<dbReference type="SUPFAM" id="SSF53850">
    <property type="entry name" value="Periplasmic binding protein-like II"/>
    <property type="match status" value="1"/>
</dbReference>
<dbReference type="PANTHER" id="PTHR35936:SF17">
    <property type="entry name" value="ARGININE-BINDING EXTRACELLULAR PROTEIN ARTP"/>
    <property type="match status" value="1"/>
</dbReference>
<dbReference type="InterPro" id="IPR001638">
    <property type="entry name" value="Solute-binding_3/MltF_N"/>
</dbReference>
<feature type="chain" id="PRO_5038574536" evidence="2">
    <location>
        <begin position="23"/>
        <end position="285"/>
    </location>
</feature>
<accession>A0A1I0ZBQ4</accession>
<dbReference type="Gene3D" id="3.40.190.10">
    <property type="entry name" value="Periplasmic binding protein-like II"/>
    <property type="match status" value="2"/>
</dbReference>
<proteinExistence type="predicted"/>
<evidence type="ECO:0000256" key="1">
    <source>
        <dbReference type="ARBA" id="ARBA00022729"/>
    </source>
</evidence>
<dbReference type="STRING" id="1120918.SAMN05216249_11435"/>
<dbReference type="PROSITE" id="PS51257">
    <property type="entry name" value="PROKAR_LIPOPROTEIN"/>
    <property type="match status" value="1"/>
</dbReference>
<protein>
    <submittedName>
        <fullName evidence="4">Amino acid ABC transporter substrate-binding protein, PAAT family</fullName>
    </submittedName>
</protein>
<organism evidence="4 5">
    <name type="scientific">Acetitomaculum ruminis DSM 5522</name>
    <dbReference type="NCBI Taxonomy" id="1120918"/>
    <lineage>
        <taxon>Bacteria</taxon>
        <taxon>Bacillati</taxon>
        <taxon>Bacillota</taxon>
        <taxon>Clostridia</taxon>
        <taxon>Lachnospirales</taxon>
        <taxon>Lachnospiraceae</taxon>
        <taxon>Acetitomaculum</taxon>
    </lineage>
</organism>
<dbReference type="PANTHER" id="PTHR35936">
    <property type="entry name" value="MEMBRANE-BOUND LYTIC MUREIN TRANSGLYCOSYLASE F"/>
    <property type="match status" value="1"/>
</dbReference>
<evidence type="ECO:0000313" key="5">
    <source>
        <dbReference type="Proteomes" id="UP000198838"/>
    </source>
</evidence>
<evidence type="ECO:0000313" key="4">
    <source>
        <dbReference type="EMBL" id="SFB23055.1"/>
    </source>
</evidence>
<dbReference type="SMART" id="SM00062">
    <property type="entry name" value="PBPb"/>
    <property type="match status" value="1"/>
</dbReference>
<evidence type="ECO:0000259" key="3">
    <source>
        <dbReference type="SMART" id="SM00062"/>
    </source>
</evidence>
<evidence type="ECO:0000256" key="2">
    <source>
        <dbReference type="SAM" id="SignalP"/>
    </source>
</evidence>
<keyword evidence="5" id="KW-1185">Reference proteome</keyword>
<dbReference type="CDD" id="cd13627">
    <property type="entry name" value="PBP2_AA_binding_like_2"/>
    <property type="match status" value="1"/>
</dbReference>
<dbReference type="OrthoDB" id="9811552at2"/>